<feature type="region of interest" description="Disordered" evidence="8">
    <location>
        <begin position="45"/>
        <end position="64"/>
    </location>
</feature>
<dbReference type="Pfam" id="PF05192">
    <property type="entry name" value="MutS_III"/>
    <property type="match status" value="1"/>
</dbReference>
<dbReference type="PANTHER" id="PTHR11361">
    <property type="entry name" value="DNA MISMATCH REPAIR PROTEIN MUTS FAMILY MEMBER"/>
    <property type="match status" value="1"/>
</dbReference>
<dbReference type="InterPro" id="IPR007860">
    <property type="entry name" value="DNA_mmatch_repair_MutS_con_dom"/>
</dbReference>
<feature type="coiled-coil region" evidence="7">
    <location>
        <begin position="554"/>
        <end position="581"/>
    </location>
</feature>
<dbReference type="Pfam" id="PF05188">
    <property type="entry name" value="MutS_II"/>
    <property type="match status" value="1"/>
</dbReference>
<dbReference type="InterPro" id="IPR045076">
    <property type="entry name" value="MutS"/>
</dbReference>
<feature type="compositionally biased region" description="Low complexity" evidence="8">
    <location>
        <begin position="51"/>
        <end position="64"/>
    </location>
</feature>
<dbReference type="Gene3D" id="3.30.420.110">
    <property type="entry name" value="MutS, connector domain"/>
    <property type="match status" value="1"/>
</dbReference>
<dbReference type="SUPFAM" id="SSF55271">
    <property type="entry name" value="DNA repair protein MutS, domain I"/>
    <property type="match status" value="1"/>
</dbReference>
<dbReference type="PROSITE" id="PS00486">
    <property type="entry name" value="DNA_MISMATCH_REPAIR_2"/>
    <property type="match status" value="1"/>
</dbReference>
<keyword evidence="4" id="KW-0067">ATP-binding</keyword>
<dbReference type="Gene3D" id="3.40.1170.10">
    <property type="entry name" value="DNA repair protein MutS, domain I"/>
    <property type="match status" value="1"/>
</dbReference>
<dbReference type="PIRSF" id="PIRSF037677">
    <property type="entry name" value="DNA_mis_repair_Msh6"/>
    <property type="match status" value="1"/>
</dbReference>
<keyword evidence="6" id="KW-0234">DNA repair</keyword>
<dbReference type="GO" id="GO:0043504">
    <property type="term" value="P:mitochondrial DNA repair"/>
    <property type="evidence" value="ECO:0007669"/>
    <property type="project" value="TreeGrafter"/>
</dbReference>
<evidence type="ECO:0000256" key="8">
    <source>
        <dbReference type="SAM" id="MobiDB-lite"/>
    </source>
</evidence>
<dbReference type="InterPro" id="IPR017261">
    <property type="entry name" value="DNA_mismatch_repair_MutS/MSH"/>
</dbReference>
<evidence type="ECO:0000256" key="1">
    <source>
        <dbReference type="ARBA" id="ARBA00006271"/>
    </source>
</evidence>
<dbReference type="InterPro" id="IPR000432">
    <property type="entry name" value="DNA_mismatch_repair_MutS_C"/>
</dbReference>
<name>A0AAF0E3K8_9BASI</name>
<comment type="similarity">
    <text evidence="1">Belongs to the DNA mismatch repair MutS family.</text>
</comment>
<keyword evidence="2" id="KW-0547">Nucleotide-binding</keyword>
<feature type="domain" description="DNA mismatch repair proteins mutS family" evidence="9">
    <location>
        <begin position="810"/>
        <end position="826"/>
    </location>
</feature>
<dbReference type="GO" id="GO:0140664">
    <property type="term" value="F:ATP-dependent DNA damage sensor activity"/>
    <property type="evidence" value="ECO:0007669"/>
    <property type="project" value="InterPro"/>
</dbReference>
<dbReference type="InterPro" id="IPR036187">
    <property type="entry name" value="DNA_mismatch_repair_MutS_sf"/>
</dbReference>
<dbReference type="InterPro" id="IPR016151">
    <property type="entry name" value="DNA_mismatch_repair_MutS_N"/>
</dbReference>
<dbReference type="InterPro" id="IPR007695">
    <property type="entry name" value="DNA_mismatch_repair_MutS-lik_N"/>
</dbReference>
<evidence type="ECO:0000313" key="10">
    <source>
        <dbReference type="EMBL" id="WFD02892.1"/>
    </source>
</evidence>
<proteinExistence type="inferred from homology"/>
<dbReference type="Pfam" id="PF01624">
    <property type="entry name" value="MutS_I"/>
    <property type="match status" value="1"/>
</dbReference>
<dbReference type="GO" id="GO:0005634">
    <property type="term" value="C:nucleus"/>
    <property type="evidence" value="ECO:0007669"/>
    <property type="project" value="TreeGrafter"/>
</dbReference>
<evidence type="ECO:0000256" key="6">
    <source>
        <dbReference type="ARBA" id="ARBA00023204"/>
    </source>
</evidence>
<dbReference type="SUPFAM" id="SSF52540">
    <property type="entry name" value="P-loop containing nucleoside triphosphate hydrolases"/>
    <property type="match status" value="1"/>
</dbReference>
<dbReference type="GO" id="GO:0030983">
    <property type="term" value="F:mismatched DNA binding"/>
    <property type="evidence" value="ECO:0007669"/>
    <property type="project" value="InterPro"/>
</dbReference>
<evidence type="ECO:0000256" key="2">
    <source>
        <dbReference type="ARBA" id="ARBA00022741"/>
    </source>
</evidence>
<keyword evidence="3" id="KW-0227">DNA damage</keyword>
<reference evidence="10" key="1">
    <citation type="submission" date="2023-03" db="EMBL/GenBank/DDBJ databases">
        <title>Mating type loci evolution in Malassezia.</title>
        <authorList>
            <person name="Coelho M.A."/>
        </authorList>
    </citation>
    <scope>NUCLEOTIDE SEQUENCE</scope>
    <source>
        <strain evidence="10">CBS 7876</strain>
    </source>
</reference>
<keyword evidence="11" id="KW-1185">Reference proteome</keyword>
<evidence type="ECO:0000259" key="9">
    <source>
        <dbReference type="PROSITE" id="PS00486"/>
    </source>
</evidence>
<keyword evidence="5" id="KW-0238">DNA-binding</keyword>
<dbReference type="AlphaFoldDB" id="A0AAF0E3K8"/>
<dbReference type="GO" id="GO:0005524">
    <property type="term" value="F:ATP binding"/>
    <property type="evidence" value="ECO:0007669"/>
    <property type="project" value="UniProtKB-KW"/>
</dbReference>
<keyword evidence="7" id="KW-0175">Coiled coil</keyword>
<dbReference type="Gene3D" id="3.40.50.300">
    <property type="entry name" value="P-loop containing nucleotide triphosphate hydrolases"/>
    <property type="match status" value="1"/>
</dbReference>
<evidence type="ECO:0000256" key="5">
    <source>
        <dbReference type="ARBA" id="ARBA00023125"/>
    </source>
</evidence>
<dbReference type="InterPro" id="IPR027417">
    <property type="entry name" value="P-loop_NTPase"/>
</dbReference>
<gene>
    <name evidence="10" type="ORF">MOBT1_001579</name>
</gene>
<evidence type="ECO:0000256" key="3">
    <source>
        <dbReference type="ARBA" id="ARBA00022763"/>
    </source>
</evidence>
<accession>A0AAF0E3K8</accession>
<dbReference type="GO" id="GO:0006298">
    <property type="term" value="P:mismatch repair"/>
    <property type="evidence" value="ECO:0007669"/>
    <property type="project" value="InterPro"/>
</dbReference>
<evidence type="ECO:0000256" key="4">
    <source>
        <dbReference type="ARBA" id="ARBA00022840"/>
    </source>
</evidence>
<organism evidence="10 11">
    <name type="scientific">Malassezia obtusa</name>
    <dbReference type="NCBI Taxonomy" id="76774"/>
    <lineage>
        <taxon>Eukaryota</taxon>
        <taxon>Fungi</taxon>
        <taxon>Dikarya</taxon>
        <taxon>Basidiomycota</taxon>
        <taxon>Ustilaginomycotina</taxon>
        <taxon>Malasseziomycetes</taxon>
        <taxon>Malasseziales</taxon>
        <taxon>Malasseziaceae</taxon>
        <taxon>Malassezia</taxon>
    </lineage>
</organism>
<feature type="compositionally biased region" description="Basic and acidic residues" evidence="8">
    <location>
        <begin position="496"/>
        <end position="506"/>
    </location>
</feature>
<feature type="region of interest" description="Disordered" evidence="8">
    <location>
        <begin position="496"/>
        <end position="523"/>
    </location>
</feature>
<evidence type="ECO:0000256" key="7">
    <source>
        <dbReference type="SAM" id="Coils"/>
    </source>
</evidence>
<dbReference type="SUPFAM" id="SSF48334">
    <property type="entry name" value="DNA repair protein MutS, domain III"/>
    <property type="match status" value="1"/>
</dbReference>
<dbReference type="InterPro" id="IPR036678">
    <property type="entry name" value="MutS_con_dom_sf"/>
</dbReference>
<dbReference type="SUPFAM" id="SSF53150">
    <property type="entry name" value="DNA repair protein MutS, domain II"/>
    <property type="match status" value="1"/>
</dbReference>
<dbReference type="GO" id="GO:0005739">
    <property type="term" value="C:mitochondrion"/>
    <property type="evidence" value="ECO:0007669"/>
    <property type="project" value="TreeGrafter"/>
</dbReference>
<sequence>MLRGAPVAARAAWRACGSAARAMRHLTAFAPVCVPRTASVAVRDLPERVGPPSSDAPAPAPAARAAAPEWPPLAQCVLDNMQRFPSCLLLTRVGGFYEAYFDQAPQLAADIGIKLASRKWAGQSIAMAGFPIFQLDKYLKVLVQDKGRLVAICEEFKEGDVFQRRVSRVVSPGTLIDERFLDPFSNNFILAVARTRADAYGLAWLDVSTSDFQTGACVDAKTLRDEIVRIHPREVVLIEGAFAPDDAEAPDALLWEALDLVHASVAQIAPPSERAMRDALRDAPAPRSDAERDAISLLTLYLQTRLMEHMPGLGMDASDAARAPPEQVLRLDAQTLGALEIRETARDGSVRGSVVSILRRTMTQGGARLLTQWLAQPSTSVDLIRARHALVELLLRHPFLRKDVRALLRAGVGDILRTLQRISLRRNDEQDLLEVRDFVRATDALVRRLTDAPDGTHAGSTELRELCARFQSLHALGERLGDAIDERVIEQRIERQEAQRERDDAVHNGGPAPAEERVPARRARKKEPSALVLEEPHWGEAFEHLIRPDASPVLRAYTDEYDALRRRARALENTLRTTFEEPLTLRFLLGQGHVVHVPSAKGIAHASLTLAYKTKTTRTYYHAEWSQIGAKLQKLAARLTEREAQSLELLRQDVLRDAAAIRRNARLVDQLDVLQSFAQAAEELGLVRPTVDDSRTLDIRGGRHLAVEAGLLARARLFTKNDLALGGAACMHLITGPNMGGKSTFLRQNAIIVVLAQAGCFVPADAAHVGVVDRLFSRVGAKDDLFHSRSTFLVEMAETAEILRRATPRSLVIADEIGRGTNTAVGLAIAFATLHTLATSIACRTLFATHYYELADMLESARDAPADAAHALAARVAFFCTTLEAHDGGLRYSHRVRPGVNRAAMGMRASRPTGSSPAC</sequence>
<dbReference type="Pfam" id="PF00488">
    <property type="entry name" value="MutS_V"/>
    <property type="match status" value="1"/>
</dbReference>
<dbReference type="InterPro" id="IPR007696">
    <property type="entry name" value="DNA_mismatch_repair_MutS_core"/>
</dbReference>
<dbReference type="Proteomes" id="UP001214603">
    <property type="component" value="Chromosome 2"/>
</dbReference>
<evidence type="ECO:0000313" key="11">
    <source>
        <dbReference type="Proteomes" id="UP001214603"/>
    </source>
</evidence>
<protein>
    <recommendedName>
        <fullName evidence="9">DNA mismatch repair proteins mutS family domain-containing protein</fullName>
    </recommendedName>
</protein>
<dbReference type="SMART" id="SM00534">
    <property type="entry name" value="MUTSac"/>
    <property type="match status" value="1"/>
</dbReference>
<dbReference type="SMART" id="SM00533">
    <property type="entry name" value="MUTSd"/>
    <property type="match status" value="1"/>
</dbReference>
<dbReference type="EMBL" id="CP119935">
    <property type="protein sequence ID" value="WFD02892.1"/>
    <property type="molecule type" value="Genomic_DNA"/>
</dbReference>
<dbReference type="PANTHER" id="PTHR11361:SF34">
    <property type="entry name" value="DNA MISMATCH REPAIR PROTEIN MSH1, MITOCHONDRIAL"/>
    <property type="match status" value="1"/>
</dbReference>
<dbReference type="Gene3D" id="1.10.1420.10">
    <property type="match status" value="3"/>
</dbReference>